<dbReference type="InterPro" id="IPR019716">
    <property type="entry name" value="Ribosomal_mL53"/>
</dbReference>
<dbReference type="Pfam" id="PF10780">
    <property type="entry name" value="MRP_L53"/>
    <property type="match status" value="1"/>
</dbReference>
<dbReference type="AlphaFoldDB" id="A0A507R263"/>
<gene>
    <name evidence="7" type="ORF">MPDQ_004246</name>
</gene>
<evidence type="ECO:0000256" key="1">
    <source>
        <dbReference type="ARBA" id="ARBA00004173"/>
    </source>
</evidence>
<dbReference type="STRING" id="5098.A0A507R263"/>
<keyword evidence="4" id="KW-0496">Mitochondrion</keyword>
<keyword evidence="8" id="KW-1185">Reference proteome</keyword>
<organism evidence="7 8">
    <name type="scientific">Monascus purpureus</name>
    <name type="common">Red mold</name>
    <name type="synonym">Monascus anka</name>
    <dbReference type="NCBI Taxonomy" id="5098"/>
    <lineage>
        <taxon>Eukaryota</taxon>
        <taxon>Fungi</taxon>
        <taxon>Dikarya</taxon>
        <taxon>Ascomycota</taxon>
        <taxon>Pezizomycotina</taxon>
        <taxon>Eurotiomycetes</taxon>
        <taxon>Eurotiomycetidae</taxon>
        <taxon>Eurotiales</taxon>
        <taxon>Aspergillaceae</taxon>
        <taxon>Monascus</taxon>
    </lineage>
</organism>
<protein>
    <recommendedName>
        <fullName evidence="6">Large ribosomal subunit protein mL53</fullName>
    </recommendedName>
</protein>
<evidence type="ECO:0000256" key="6">
    <source>
        <dbReference type="ARBA" id="ARBA00035180"/>
    </source>
</evidence>
<proteinExistence type="inferred from homology"/>
<dbReference type="GO" id="GO:0005840">
    <property type="term" value="C:ribosome"/>
    <property type="evidence" value="ECO:0007669"/>
    <property type="project" value="UniProtKB-KW"/>
</dbReference>
<comment type="subcellular location">
    <subcellularLocation>
        <location evidence="1">Mitochondrion</location>
    </subcellularLocation>
</comment>
<accession>A0A507R263</accession>
<dbReference type="OrthoDB" id="4136894at2759"/>
<evidence type="ECO:0000256" key="5">
    <source>
        <dbReference type="ARBA" id="ARBA00023274"/>
    </source>
</evidence>
<dbReference type="Proteomes" id="UP000319663">
    <property type="component" value="Unassembled WGS sequence"/>
</dbReference>
<evidence type="ECO:0000256" key="2">
    <source>
        <dbReference type="ARBA" id="ARBA00005557"/>
    </source>
</evidence>
<dbReference type="GO" id="GO:1990904">
    <property type="term" value="C:ribonucleoprotein complex"/>
    <property type="evidence" value="ECO:0007669"/>
    <property type="project" value="UniProtKB-KW"/>
</dbReference>
<reference evidence="7 8" key="1">
    <citation type="submission" date="2019-06" db="EMBL/GenBank/DDBJ databases">
        <title>Wine fermentation using esterase from Monascus purpureus.</title>
        <authorList>
            <person name="Geng C."/>
            <person name="Zhang Y."/>
        </authorList>
    </citation>
    <scope>NUCLEOTIDE SEQUENCE [LARGE SCALE GENOMIC DNA]</scope>
    <source>
        <strain evidence="7">HQ1</strain>
    </source>
</reference>
<comment type="caution">
    <text evidence="7">The sequence shown here is derived from an EMBL/GenBank/DDBJ whole genome shotgun (WGS) entry which is preliminary data.</text>
</comment>
<keyword evidence="5" id="KW-0687">Ribonucleoprotein</keyword>
<evidence type="ECO:0000256" key="4">
    <source>
        <dbReference type="ARBA" id="ARBA00023128"/>
    </source>
</evidence>
<dbReference type="Gene3D" id="3.40.30.10">
    <property type="entry name" value="Glutaredoxin"/>
    <property type="match status" value="1"/>
</dbReference>
<dbReference type="EMBL" id="VIFY01000027">
    <property type="protein sequence ID" value="TQB74804.1"/>
    <property type="molecule type" value="Genomic_DNA"/>
</dbReference>
<evidence type="ECO:0000313" key="7">
    <source>
        <dbReference type="EMBL" id="TQB74804.1"/>
    </source>
</evidence>
<evidence type="ECO:0000256" key="3">
    <source>
        <dbReference type="ARBA" id="ARBA00022980"/>
    </source>
</evidence>
<keyword evidence="3" id="KW-0689">Ribosomal protein</keyword>
<comment type="similarity">
    <text evidence="2">Belongs to the mitochondrion-specific ribosomal protein mL53 family.</text>
</comment>
<sequence length="106" mass="11881">MSLPLQTITALRATIDPFSRQSRPCRLFLSLLRTPSTTPAGSPTHINIQVTRLPRNSTQPPEMTVVFRGGKELKLEVGKRQMKIGDVVEEVSRVARGVQREETLKE</sequence>
<name>A0A507R263_MONPU</name>
<evidence type="ECO:0000313" key="8">
    <source>
        <dbReference type="Proteomes" id="UP000319663"/>
    </source>
</evidence>
<dbReference type="GO" id="GO:0005739">
    <property type="term" value="C:mitochondrion"/>
    <property type="evidence" value="ECO:0007669"/>
    <property type="project" value="UniProtKB-SubCell"/>
</dbReference>